<keyword evidence="4" id="KW-1133">Transmembrane helix</keyword>
<dbReference type="AlphaFoldDB" id="A0A9P1GRA4"/>
<dbReference type="OrthoDB" id="446816at2759"/>
<dbReference type="EMBL" id="CAMXCT010006769">
    <property type="protein sequence ID" value="CAI4019759.1"/>
    <property type="molecule type" value="Genomic_DNA"/>
</dbReference>
<evidence type="ECO:0000256" key="5">
    <source>
        <dbReference type="ARBA" id="ARBA00023136"/>
    </source>
</evidence>
<dbReference type="EMBL" id="CAMXCT030006769">
    <property type="protein sequence ID" value="CAL4807071.1"/>
    <property type="molecule type" value="Genomic_DNA"/>
</dbReference>
<dbReference type="GO" id="GO:0016020">
    <property type="term" value="C:membrane"/>
    <property type="evidence" value="ECO:0007669"/>
    <property type="project" value="UniProtKB-SubCell"/>
</dbReference>
<keyword evidence="9" id="KW-1185">Reference proteome</keyword>
<evidence type="ECO:0000313" key="6">
    <source>
        <dbReference type="EMBL" id="CAI4019759.1"/>
    </source>
</evidence>
<evidence type="ECO:0000256" key="4">
    <source>
        <dbReference type="ARBA" id="ARBA00022989"/>
    </source>
</evidence>
<feature type="non-terminal residue" evidence="6">
    <location>
        <position position="1"/>
    </location>
</feature>
<dbReference type="PANTHER" id="PTHR12546">
    <property type="entry name" value="FER-1-LIKE"/>
    <property type="match status" value="1"/>
</dbReference>
<name>A0A9P1GRA4_9DINO</name>
<keyword evidence="5" id="KW-0472">Membrane</keyword>
<dbReference type="InterPro" id="IPR037721">
    <property type="entry name" value="Ferlin"/>
</dbReference>
<dbReference type="EMBL" id="CAMXCT020006769">
    <property type="protein sequence ID" value="CAL1173134.1"/>
    <property type="molecule type" value="Genomic_DNA"/>
</dbReference>
<evidence type="ECO:0000256" key="2">
    <source>
        <dbReference type="ARBA" id="ARBA00022692"/>
    </source>
</evidence>
<proteinExistence type="predicted"/>
<evidence type="ECO:0000256" key="1">
    <source>
        <dbReference type="ARBA" id="ARBA00004370"/>
    </source>
</evidence>
<evidence type="ECO:0000313" key="9">
    <source>
        <dbReference type="Proteomes" id="UP001152797"/>
    </source>
</evidence>
<accession>A0A9P1GRA4</accession>
<evidence type="ECO:0000313" key="7">
    <source>
        <dbReference type="EMBL" id="CAL1173134.1"/>
    </source>
</evidence>
<reference evidence="7" key="2">
    <citation type="submission" date="2024-04" db="EMBL/GenBank/DDBJ databases">
        <authorList>
            <person name="Chen Y."/>
            <person name="Shah S."/>
            <person name="Dougan E. K."/>
            <person name="Thang M."/>
            <person name="Chan C."/>
        </authorList>
    </citation>
    <scope>NUCLEOTIDE SEQUENCE [LARGE SCALE GENOMIC DNA]</scope>
</reference>
<comment type="subcellular location">
    <subcellularLocation>
        <location evidence="1">Membrane</location>
    </subcellularLocation>
</comment>
<sequence>EHAPTGGEGAATRHGFLAVPSCPASPERQVPPVQALWRQDHGEDYQHQRYLSVALSVDSNPFDIRFISISSPNGTEITSQAALFRGQLWAGTVAFNGFSAVGDWTIKVLDGNRSLATQKVTDAFLQFGLQDCNRISPASDCFGNFLPDGKIGIFSNRSLVGINLSSTATVQFYADLPPSCCLTFDPALLAFQFSNSPESNGLMSADGRSPEPGNAEFNLTGNIVQDFIFLGQAIPEIAGNPAAGLWNFNISTRSIGQRVLQLSSSPQLEKPWCASANKVSLEGHRQMQSVEPRYFRTEEADIHLPEQSYFEIGLFDYQDNGEDLLIGKSVLDLEDRYYTREYKLMIQNRKVPIEYRPLMCESIDPNTREISTISKGSLEMWIELLDTTTAAEVPVSKLLQPPAMEVEIRLICWTVHDLQMRMCIDDYGDQRENVSIRARCSIDCRTYNGPQPREQETDQHDCCVGDGEFNWRFVFSRVQVTKGVPIDCFLHLSVWEYFALARPNMLCESLVELKSYVKKVSEERMMLEMEADMPLSNAQLYAEMKKEMKGAGGAVE</sequence>
<dbReference type="GO" id="GO:0007009">
    <property type="term" value="P:plasma membrane organization"/>
    <property type="evidence" value="ECO:0007669"/>
    <property type="project" value="TreeGrafter"/>
</dbReference>
<keyword evidence="3" id="KW-0677">Repeat</keyword>
<evidence type="ECO:0000313" key="8">
    <source>
        <dbReference type="EMBL" id="CAL4807071.1"/>
    </source>
</evidence>
<dbReference type="Proteomes" id="UP001152797">
    <property type="component" value="Unassembled WGS sequence"/>
</dbReference>
<dbReference type="PANTHER" id="PTHR12546:SF33">
    <property type="entry name" value="SPERM VESICLE FUSION PROTEIN FER-1"/>
    <property type="match status" value="1"/>
</dbReference>
<protein>
    <submittedName>
        <fullName evidence="8">Otoferlin (Fer-1-like protein 2)</fullName>
    </submittedName>
</protein>
<evidence type="ECO:0000256" key="3">
    <source>
        <dbReference type="ARBA" id="ARBA00022737"/>
    </source>
</evidence>
<organism evidence="6">
    <name type="scientific">Cladocopium goreaui</name>
    <dbReference type="NCBI Taxonomy" id="2562237"/>
    <lineage>
        <taxon>Eukaryota</taxon>
        <taxon>Sar</taxon>
        <taxon>Alveolata</taxon>
        <taxon>Dinophyceae</taxon>
        <taxon>Suessiales</taxon>
        <taxon>Symbiodiniaceae</taxon>
        <taxon>Cladocopium</taxon>
    </lineage>
</organism>
<comment type="caution">
    <text evidence="6">The sequence shown here is derived from an EMBL/GenBank/DDBJ whole genome shotgun (WGS) entry which is preliminary data.</text>
</comment>
<gene>
    <name evidence="6" type="ORF">C1SCF055_LOCUS44237</name>
</gene>
<keyword evidence="2" id="KW-0812">Transmembrane</keyword>
<reference evidence="6" key="1">
    <citation type="submission" date="2022-10" db="EMBL/GenBank/DDBJ databases">
        <authorList>
            <person name="Chen Y."/>
            <person name="Dougan E. K."/>
            <person name="Chan C."/>
            <person name="Rhodes N."/>
            <person name="Thang M."/>
        </authorList>
    </citation>
    <scope>NUCLEOTIDE SEQUENCE</scope>
</reference>